<sequence>VALVIDDGFPVIIRC</sequence>
<reference evidence="1" key="1">
    <citation type="submission" date="2022-03" db="EMBL/GenBank/DDBJ databases">
        <authorList>
            <person name="Lindestad O."/>
        </authorList>
    </citation>
    <scope>NUCLEOTIDE SEQUENCE</scope>
</reference>
<dbReference type="Proteomes" id="UP000838756">
    <property type="component" value="Unassembled WGS sequence"/>
</dbReference>
<evidence type="ECO:0000313" key="1">
    <source>
        <dbReference type="EMBL" id="CAH2265627.1"/>
    </source>
</evidence>
<comment type="caution">
    <text evidence="1">The sequence shown here is derived from an EMBL/GenBank/DDBJ whole genome shotgun (WGS) entry which is preliminary data.</text>
</comment>
<keyword evidence="2" id="KW-1185">Reference proteome</keyword>
<evidence type="ECO:0000313" key="2">
    <source>
        <dbReference type="Proteomes" id="UP000838756"/>
    </source>
</evidence>
<dbReference type="EMBL" id="CAKXAJ010026285">
    <property type="protein sequence ID" value="CAH2265627.1"/>
    <property type="molecule type" value="Genomic_DNA"/>
</dbReference>
<proteinExistence type="predicted"/>
<name>A0A8S4SKU8_9NEOP</name>
<gene>
    <name evidence="1" type="primary">jg15711</name>
    <name evidence="1" type="ORF">PAEG_LOCUS24966</name>
</gene>
<accession>A0A8S4SKU8</accession>
<protein>
    <submittedName>
        <fullName evidence="1">Jg15711 protein</fullName>
    </submittedName>
</protein>
<feature type="non-terminal residue" evidence="1">
    <location>
        <position position="1"/>
    </location>
</feature>
<organism evidence="1 2">
    <name type="scientific">Pararge aegeria aegeria</name>
    <dbReference type="NCBI Taxonomy" id="348720"/>
    <lineage>
        <taxon>Eukaryota</taxon>
        <taxon>Metazoa</taxon>
        <taxon>Ecdysozoa</taxon>
        <taxon>Arthropoda</taxon>
        <taxon>Hexapoda</taxon>
        <taxon>Insecta</taxon>
        <taxon>Pterygota</taxon>
        <taxon>Neoptera</taxon>
        <taxon>Endopterygota</taxon>
        <taxon>Lepidoptera</taxon>
        <taxon>Glossata</taxon>
        <taxon>Ditrysia</taxon>
        <taxon>Papilionoidea</taxon>
        <taxon>Nymphalidae</taxon>
        <taxon>Satyrinae</taxon>
        <taxon>Satyrini</taxon>
        <taxon>Parargina</taxon>
        <taxon>Pararge</taxon>
    </lineage>
</organism>